<dbReference type="AlphaFoldDB" id="A0A3B1DJP5"/>
<feature type="region of interest" description="Disordered" evidence="1">
    <location>
        <begin position="84"/>
        <end position="136"/>
    </location>
</feature>
<sequence>MLRSAPHASAAPGEHGWTNIDSGTETGRKVRLGSRLSGQVKSFLDLHLVVHYNAQPMPSKSPILVFFLAVVIVASPLSGLVRSHAPGDGSSHTHHHFHDGHYHSHQHHHGDDEGGDGDEPSREGDHHSVLDDTPDGAMVSRAASRRSGVAMSVLPPVMAVLTAPVSGDWQHYRRAKPPPSLPPDRSCQAGQLRTIVLLV</sequence>
<dbReference type="EMBL" id="UOGK01000467">
    <property type="protein sequence ID" value="VAX40922.1"/>
    <property type="molecule type" value="Genomic_DNA"/>
</dbReference>
<proteinExistence type="predicted"/>
<name>A0A3B1DJP5_9ZZZZ</name>
<evidence type="ECO:0000256" key="1">
    <source>
        <dbReference type="SAM" id="MobiDB-lite"/>
    </source>
</evidence>
<feature type="compositionally biased region" description="Basic residues" evidence="1">
    <location>
        <begin position="92"/>
        <end position="108"/>
    </location>
</feature>
<feature type="compositionally biased region" description="Basic and acidic residues" evidence="1">
    <location>
        <begin position="119"/>
        <end position="130"/>
    </location>
</feature>
<evidence type="ECO:0000313" key="2">
    <source>
        <dbReference type="EMBL" id="VAX40922.1"/>
    </source>
</evidence>
<organism evidence="2">
    <name type="scientific">hydrothermal vent metagenome</name>
    <dbReference type="NCBI Taxonomy" id="652676"/>
    <lineage>
        <taxon>unclassified sequences</taxon>
        <taxon>metagenomes</taxon>
        <taxon>ecological metagenomes</taxon>
    </lineage>
</organism>
<feature type="region of interest" description="Disordered" evidence="1">
    <location>
        <begin position="1"/>
        <end position="25"/>
    </location>
</feature>
<protein>
    <submittedName>
        <fullName evidence="2">Uncharacterized protein</fullName>
    </submittedName>
</protein>
<gene>
    <name evidence="2" type="ORF">MNBD_PLANCTO03-1189</name>
</gene>
<reference evidence="2" key="1">
    <citation type="submission" date="2018-06" db="EMBL/GenBank/DDBJ databases">
        <authorList>
            <person name="Zhirakovskaya E."/>
        </authorList>
    </citation>
    <scope>NUCLEOTIDE SEQUENCE</scope>
</reference>
<accession>A0A3B1DJP5</accession>